<dbReference type="Gene3D" id="3.40.50.300">
    <property type="entry name" value="P-loop containing nucleotide triphosphate hydrolases"/>
    <property type="match status" value="1"/>
</dbReference>
<dbReference type="GO" id="GO:0006952">
    <property type="term" value="P:defense response"/>
    <property type="evidence" value="ECO:0007669"/>
    <property type="project" value="UniProtKB-KW"/>
</dbReference>
<dbReference type="CDD" id="cd14798">
    <property type="entry name" value="RX-CC_like"/>
    <property type="match status" value="1"/>
</dbReference>
<dbReference type="InterPro" id="IPR041118">
    <property type="entry name" value="Rx_N"/>
</dbReference>
<proteinExistence type="inferred from homology"/>
<dbReference type="InterPro" id="IPR038005">
    <property type="entry name" value="RX-like_CC"/>
</dbReference>
<dbReference type="Gene3D" id="1.10.8.430">
    <property type="entry name" value="Helical domain of apoptotic protease-activating factors"/>
    <property type="match status" value="1"/>
</dbReference>
<keyword evidence="10" id="KW-1185">Reference proteome</keyword>
<reference evidence="9" key="1">
    <citation type="journal article" date="2023" name="Nat. Commun.">
        <title>Diploid and tetraploid genomes of Acorus and the evolution of monocots.</title>
        <authorList>
            <person name="Ma L."/>
            <person name="Liu K.W."/>
            <person name="Li Z."/>
            <person name="Hsiao Y.Y."/>
            <person name="Qi Y."/>
            <person name="Fu T."/>
            <person name="Tang G.D."/>
            <person name="Zhang D."/>
            <person name="Sun W.H."/>
            <person name="Liu D.K."/>
            <person name="Li Y."/>
            <person name="Chen G.Z."/>
            <person name="Liu X.D."/>
            <person name="Liao X.Y."/>
            <person name="Jiang Y.T."/>
            <person name="Yu X."/>
            <person name="Hao Y."/>
            <person name="Huang J."/>
            <person name="Zhao X.W."/>
            <person name="Ke S."/>
            <person name="Chen Y.Y."/>
            <person name="Wu W.L."/>
            <person name="Hsu J.L."/>
            <person name="Lin Y.F."/>
            <person name="Huang M.D."/>
            <person name="Li C.Y."/>
            <person name="Huang L."/>
            <person name="Wang Z.W."/>
            <person name="Zhao X."/>
            <person name="Zhong W.Y."/>
            <person name="Peng D.H."/>
            <person name="Ahmad S."/>
            <person name="Lan S."/>
            <person name="Zhang J.S."/>
            <person name="Tsai W.C."/>
            <person name="Van de Peer Y."/>
            <person name="Liu Z.J."/>
        </authorList>
    </citation>
    <scope>NUCLEOTIDE SEQUENCE</scope>
    <source>
        <strain evidence="9">CP</strain>
    </source>
</reference>
<keyword evidence="4" id="KW-0547">Nucleotide-binding</keyword>
<evidence type="ECO:0000256" key="4">
    <source>
        <dbReference type="ARBA" id="ARBA00022741"/>
    </source>
</evidence>
<evidence type="ECO:0000313" key="10">
    <source>
        <dbReference type="Proteomes" id="UP001180020"/>
    </source>
</evidence>
<evidence type="ECO:0000256" key="5">
    <source>
        <dbReference type="ARBA" id="ARBA00022821"/>
    </source>
</evidence>
<name>A0AAV9FBY0_ACOCL</name>
<keyword evidence="2" id="KW-0433">Leucine-rich repeat</keyword>
<dbReference type="InterPro" id="IPR002182">
    <property type="entry name" value="NB-ARC"/>
</dbReference>
<gene>
    <name evidence="9" type="ORF">QJS10_CPA02g00829</name>
</gene>
<dbReference type="Proteomes" id="UP001180020">
    <property type="component" value="Unassembled WGS sequence"/>
</dbReference>
<feature type="domain" description="NB-ARC" evidence="7">
    <location>
        <begin position="188"/>
        <end position="354"/>
    </location>
</feature>
<dbReference type="Pfam" id="PF18052">
    <property type="entry name" value="Rx_N"/>
    <property type="match status" value="1"/>
</dbReference>
<dbReference type="SUPFAM" id="SSF52540">
    <property type="entry name" value="P-loop containing nucleoside triphosphate hydrolases"/>
    <property type="match status" value="1"/>
</dbReference>
<reference evidence="9" key="2">
    <citation type="submission" date="2023-06" db="EMBL/GenBank/DDBJ databases">
        <authorList>
            <person name="Ma L."/>
            <person name="Liu K.-W."/>
            <person name="Li Z."/>
            <person name="Hsiao Y.-Y."/>
            <person name="Qi Y."/>
            <person name="Fu T."/>
            <person name="Tang G."/>
            <person name="Zhang D."/>
            <person name="Sun W.-H."/>
            <person name="Liu D.-K."/>
            <person name="Li Y."/>
            <person name="Chen G.-Z."/>
            <person name="Liu X.-D."/>
            <person name="Liao X.-Y."/>
            <person name="Jiang Y.-T."/>
            <person name="Yu X."/>
            <person name="Hao Y."/>
            <person name="Huang J."/>
            <person name="Zhao X.-W."/>
            <person name="Ke S."/>
            <person name="Chen Y.-Y."/>
            <person name="Wu W.-L."/>
            <person name="Hsu J.-L."/>
            <person name="Lin Y.-F."/>
            <person name="Huang M.-D."/>
            <person name="Li C.-Y."/>
            <person name="Huang L."/>
            <person name="Wang Z.-W."/>
            <person name="Zhao X."/>
            <person name="Zhong W.-Y."/>
            <person name="Peng D.-H."/>
            <person name="Ahmad S."/>
            <person name="Lan S."/>
            <person name="Zhang J.-S."/>
            <person name="Tsai W.-C."/>
            <person name="Van De Peer Y."/>
            <person name="Liu Z.-J."/>
        </authorList>
    </citation>
    <scope>NUCLEOTIDE SEQUENCE</scope>
    <source>
        <strain evidence="9">CP</strain>
        <tissue evidence="9">Leaves</tissue>
    </source>
</reference>
<dbReference type="Gene3D" id="1.20.5.4130">
    <property type="match status" value="1"/>
</dbReference>
<evidence type="ECO:0000259" key="8">
    <source>
        <dbReference type="Pfam" id="PF18052"/>
    </source>
</evidence>
<protein>
    <submittedName>
        <fullName evidence="9">Disease resistance protein</fullName>
    </submittedName>
</protein>
<dbReference type="PANTHER" id="PTHR19338:SF66">
    <property type="entry name" value="NB-ARC DOMAIN-CONTAINING PROTEIN"/>
    <property type="match status" value="1"/>
</dbReference>
<comment type="similarity">
    <text evidence="1">Belongs to the disease resistance NB-LRR family.</text>
</comment>
<evidence type="ECO:0000256" key="1">
    <source>
        <dbReference type="ARBA" id="ARBA00008894"/>
    </source>
</evidence>
<organism evidence="9 10">
    <name type="scientific">Acorus calamus</name>
    <name type="common">Sweet flag</name>
    <dbReference type="NCBI Taxonomy" id="4465"/>
    <lineage>
        <taxon>Eukaryota</taxon>
        <taxon>Viridiplantae</taxon>
        <taxon>Streptophyta</taxon>
        <taxon>Embryophyta</taxon>
        <taxon>Tracheophyta</taxon>
        <taxon>Spermatophyta</taxon>
        <taxon>Magnoliopsida</taxon>
        <taxon>Liliopsida</taxon>
        <taxon>Acoraceae</taxon>
        <taxon>Acorus</taxon>
    </lineage>
</organism>
<keyword evidence="3" id="KW-0677">Repeat</keyword>
<evidence type="ECO:0000256" key="3">
    <source>
        <dbReference type="ARBA" id="ARBA00022737"/>
    </source>
</evidence>
<dbReference type="InterPro" id="IPR042197">
    <property type="entry name" value="Apaf_helical"/>
</dbReference>
<dbReference type="Pfam" id="PF00931">
    <property type="entry name" value="NB-ARC"/>
    <property type="match status" value="1"/>
</dbReference>
<feature type="coiled-coil region" evidence="6">
    <location>
        <begin position="16"/>
        <end position="79"/>
    </location>
</feature>
<dbReference type="PRINTS" id="PR00364">
    <property type="entry name" value="DISEASERSIST"/>
</dbReference>
<evidence type="ECO:0000256" key="2">
    <source>
        <dbReference type="ARBA" id="ARBA00022614"/>
    </source>
</evidence>
<evidence type="ECO:0000313" key="9">
    <source>
        <dbReference type="EMBL" id="KAK1323563.1"/>
    </source>
</evidence>
<feature type="domain" description="Disease resistance N-terminal" evidence="8">
    <location>
        <begin position="7"/>
        <end position="86"/>
    </location>
</feature>
<dbReference type="EMBL" id="JAUJYO010000002">
    <property type="protein sequence ID" value="KAK1323563.1"/>
    <property type="molecule type" value="Genomic_DNA"/>
</dbReference>
<keyword evidence="5" id="KW-0611">Plant defense</keyword>
<evidence type="ECO:0000259" key="7">
    <source>
        <dbReference type="Pfam" id="PF00931"/>
    </source>
</evidence>
<evidence type="ECO:0000256" key="6">
    <source>
        <dbReference type="SAM" id="Coils"/>
    </source>
</evidence>
<dbReference type="AlphaFoldDB" id="A0AAV9FBY0"/>
<sequence length="396" mass="44886">MAEVAYSVIKDLASLLKQEAEFLNGVRDEVKKMERELKRMQAYLEDADAMQHLHGSARLRNWVEEIRDVSYELEDLIEDFHHQTTLSTAAEIQRQIVGLLQEGYNFGGLGRVRAQPDGYARIPCTLRTHHKVGVELEKINEKIKDTTDSLTKYGIPNIGEGSESRPIQQRRRTSLLPPDEKDIVGLHQPVEEIMGRLRHADRRRCVISICGMGGLGKTTLARMVYNKVKADGQFSCFAWIVVSKEYNEKELLLVMVKEIMGGKAKKDLSEASKEDIASKLSEHLKEEKYFIVLDDVWRASFWEVMKATFPDANKRSAVMITTRNEEVAKHINPNPINMNFLSDKECEELLLKKAGLDVANCPDELLQPAKQIIKRCGRLPLALVVFGDPMGALKKA</sequence>
<dbReference type="FunFam" id="3.40.50.300:FF:001091">
    <property type="entry name" value="Probable disease resistance protein At1g61300"/>
    <property type="match status" value="1"/>
</dbReference>
<dbReference type="PANTHER" id="PTHR19338">
    <property type="entry name" value="TRANSLOCASE OF INNER MITOCHONDRIAL MEMBRANE 13 HOMOLOG"/>
    <property type="match status" value="1"/>
</dbReference>
<dbReference type="GO" id="GO:0043531">
    <property type="term" value="F:ADP binding"/>
    <property type="evidence" value="ECO:0007669"/>
    <property type="project" value="InterPro"/>
</dbReference>
<keyword evidence="6" id="KW-0175">Coiled coil</keyword>
<accession>A0AAV9FBY0</accession>
<dbReference type="InterPro" id="IPR027417">
    <property type="entry name" value="P-loop_NTPase"/>
</dbReference>
<comment type="caution">
    <text evidence="9">The sequence shown here is derived from an EMBL/GenBank/DDBJ whole genome shotgun (WGS) entry which is preliminary data.</text>
</comment>